<organism evidence="5 6">
    <name type="scientific">Luteipulveratus flavus</name>
    <dbReference type="NCBI Taxonomy" id="3031728"/>
    <lineage>
        <taxon>Bacteria</taxon>
        <taxon>Bacillati</taxon>
        <taxon>Actinomycetota</taxon>
        <taxon>Actinomycetes</taxon>
        <taxon>Micrococcales</taxon>
        <taxon>Dermacoccaceae</taxon>
        <taxon>Luteipulveratus</taxon>
    </lineage>
</organism>
<accession>A0ABT6CC37</accession>
<comment type="caution">
    <text evidence="5">The sequence shown here is derived from an EMBL/GenBank/DDBJ whole genome shotgun (WGS) entry which is preliminary data.</text>
</comment>
<evidence type="ECO:0000313" key="5">
    <source>
        <dbReference type="EMBL" id="MDF8266464.1"/>
    </source>
</evidence>
<dbReference type="SUPFAM" id="SSF53686">
    <property type="entry name" value="Tryptophan synthase beta subunit-like PLP-dependent enzymes"/>
    <property type="match status" value="1"/>
</dbReference>
<keyword evidence="2" id="KW-0663">Pyridoxal phosphate</keyword>
<dbReference type="Proteomes" id="UP001528912">
    <property type="component" value="Unassembled WGS sequence"/>
</dbReference>
<evidence type="ECO:0000256" key="1">
    <source>
        <dbReference type="ARBA" id="ARBA00001933"/>
    </source>
</evidence>
<dbReference type="InterPro" id="IPR050147">
    <property type="entry name" value="Ser/Thr_Dehydratase"/>
</dbReference>
<dbReference type="Gene3D" id="3.40.50.1100">
    <property type="match status" value="2"/>
</dbReference>
<dbReference type="InterPro" id="IPR001926">
    <property type="entry name" value="TrpB-like_PALP"/>
</dbReference>
<dbReference type="RefSeq" id="WP_277193672.1">
    <property type="nucleotide sequence ID" value="NZ_JAROAV010000057.1"/>
</dbReference>
<dbReference type="EC" id="4.2.3.1" evidence="5"/>
<comment type="cofactor">
    <cofactor evidence="1">
        <name>pyridoxal 5'-phosphate</name>
        <dbReference type="ChEBI" id="CHEBI:597326"/>
    </cofactor>
</comment>
<keyword evidence="3 5" id="KW-0456">Lyase</keyword>
<evidence type="ECO:0000313" key="6">
    <source>
        <dbReference type="Proteomes" id="UP001528912"/>
    </source>
</evidence>
<keyword evidence="6" id="KW-1185">Reference proteome</keyword>
<proteinExistence type="predicted"/>
<dbReference type="EMBL" id="JAROAV010000057">
    <property type="protein sequence ID" value="MDF8266464.1"/>
    <property type="molecule type" value="Genomic_DNA"/>
</dbReference>
<evidence type="ECO:0000256" key="2">
    <source>
        <dbReference type="ARBA" id="ARBA00022898"/>
    </source>
</evidence>
<dbReference type="PROSITE" id="PS00165">
    <property type="entry name" value="DEHYDRATASE_SER_THR"/>
    <property type="match status" value="1"/>
</dbReference>
<evidence type="ECO:0000259" key="4">
    <source>
        <dbReference type="Pfam" id="PF00291"/>
    </source>
</evidence>
<protein>
    <submittedName>
        <fullName evidence="5">Threonine synthase</fullName>
        <ecNumber evidence="5">4.2.3.1</ecNumber>
    </submittedName>
</protein>
<reference evidence="5 6" key="1">
    <citation type="submission" date="2023-03" db="EMBL/GenBank/DDBJ databases">
        <title>YIM 133296 draft genome.</title>
        <authorList>
            <person name="Xiong L."/>
        </authorList>
    </citation>
    <scope>NUCLEOTIDE SEQUENCE [LARGE SCALE GENOMIC DNA]</scope>
    <source>
        <strain evidence="5 6">YIM 133296</strain>
    </source>
</reference>
<dbReference type="PANTHER" id="PTHR48078">
    <property type="entry name" value="THREONINE DEHYDRATASE, MITOCHONDRIAL-RELATED"/>
    <property type="match status" value="1"/>
</dbReference>
<sequence length="398" mass="41199">MRSALSHLQCSDCGREHDADRLQNLCECGGPLLARYDLEGVTVTPDEIARRPRGIWRWAELLPVRDDARRLTLGEGETPLLNLPSLGLPGLVVKDEGLNPTGSFKARGAAVGAARAAELGATHVALPTNGNAGAAWAAYGRRHGLDVTVAVPGAAPSVTRGEAAAAGADVQVVDGLIGDAGRLVGRAAAARGWFDVSTLKEPYRVEGKKTMGLEIAEQLGWRAPEVVVYPTGGGVGLIGIAKAFAELRELGWLTGPTTRFVAAQSSGCAPVVDAFERGADDVEPFPNPETIAYGITVAGPLGGRQVLRALRAGGGTAVAVDDEDALATRDECARGDGLLLSPEGAVAVHAARVLADRGWVAGDERIVVMGTGSPLVQPELLPVPTGLIARDGELRGHG</sequence>
<dbReference type="GO" id="GO:0004795">
    <property type="term" value="F:threonine synthase activity"/>
    <property type="evidence" value="ECO:0007669"/>
    <property type="project" value="UniProtKB-EC"/>
</dbReference>
<dbReference type="NCBIfam" id="NF006050">
    <property type="entry name" value="PRK08197.1"/>
    <property type="match status" value="1"/>
</dbReference>
<dbReference type="InterPro" id="IPR036052">
    <property type="entry name" value="TrpB-like_PALP_sf"/>
</dbReference>
<name>A0ABT6CC37_9MICO</name>
<dbReference type="Pfam" id="PF00291">
    <property type="entry name" value="PALP"/>
    <property type="match status" value="1"/>
</dbReference>
<feature type="domain" description="Tryptophan synthase beta chain-like PALP" evidence="4">
    <location>
        <begin position="72"/>
        <end position="372"/>
    </location>
</feature>
<dbReference type="InterPro" id="IPR000634">
    <property type="entry name" value="Ser/Thr_deHydtase_PyrdxlP-BS"/>
</dbReference>
<evidence type="ECO:0000256" key="3">
    <source>
        <dbReference type="ARBA" id="ARBA00023239"/>
    </source>
</evidence>
<dbReference type="PANTHER" id="PTHR48078:SF6">
    <property type="entry name" value="L-THREONINE DEHYDRATASE CATABOLIC TDCB"/>
    <property type="match status" value="1"/>
</dbReference>
<gene>
    <name evidence="5" type="ORF">P4R38_19615</name>
</gene>